<dbReference type="PROSITE" id="PS51257">
    <property type="entry name" value="PROKAR_LIPOPROTEIN"/>
    <property type="match status" value="1"/>
</dbReference>
<dbReference type="AlphaFoldDB" id="A0A8J3GA18"/>
<comment type="caution">
    <text evidence="1">The sequence shown here is derived from an EMBL/GenBank/DDBJ whole genome shotgun (WGS) entry which is preliminary data.</text>
</comment>
<accession>A0A8J3GA18</accession>
<evidence type="ECO:0000313" key="1">
    <source>
        <dbReference type="EMBL" id="GHB77379.1"/>
    </source>
</evidence>
<dbReference type="Proteomes" id="UP000598271">
    <property type="component" value="Unassembled WGS sequence"/>
</dbReference>
<reference evidence="1 2" key="1">
    <citation type="journal article" date="2014" name="Int. J. Syst. Evol. Microbiol.">
        <title>Complete genome sequence of Corynebacterium casei LMG S-19264T (=DSM 44701T), isolated from a smear-ripened cheese.</title>
        <authorList>
            <consortium name="US DOE Joint Genome Institute (JGI-PGF)"/>
            <person name="Walter F."/>
            <person name="Albersmeier A."/>
            <person name="Kalinowski J."/>
            <person name="Ruckert C."/>
        </authorList>
    </citation>
    <scope>NUCLEOTIDE SEQUENCE [LARGE SCALE GENOMIC DNA]</scope>
    <source>
        <strain evidence="1 2">KCTC 12866</strain>
    </source>
</reference>
<name>A0A8J3GA18_9BACT</name>
<gene>
    <name evidence="1" type="ORF">GCM10007390_34330</name>
</gene>
<sequence length="218" mass="24369">MPERYVSGIAFFSPIVLMKKNFFWLAFWSVFLLSCADSNPSETAEISELKGNLADLSADQALMKIEVGGQDFYSDNLAFKTNVLMLPQSLKLGFLNEEGGNVEMEMIKDGWFDQKSRTFNLANDIIGETGGDQVIVMVGRLRDKMAMQGEGYFLVNGKVEVLELSRQFITIALEGNLVKPGLASTEENYVPVKGWIVVKEPDYTEQSSAELLKKIDEK</sequence>
<protein>
    <recommendedName>
        <fullName evidence="3">Lipoprotein</fullName>
    </recommendedName>
</protein>
<evidence type="ECO:0008006" key="3">
    <source>
        <dbReference type="Google" id="ProtNLM"/>
    </source>
</evidence>
<keyword evidence="2" id="KW-1185">Reference proteome</keyword>
<dbReference type="EMBL" id="BMXF01000003">
    <property type="protein sequence ID" value="GHB77379.1"/>
    <property type="molecule type" value="Genomic_DNA"/>
</dbReference>
<organism evidence="1 2">
    <name type="scientific">Persicitalea jodogahamensis</name>
    <dbReference type="NCBI Taxonomy" id="402147"/>
    <lineage>
        <taxon>Bacteria</taxon>
        <taxon>Pseudomonadati</taxon>
        <taxon>Bacteroidota</taxon>
        <taxon>Cytophagia</taxon>
        <taxon>Cytophagales</taxon>
        <taxon>Spirosomataceae</taxon>
        <taxon>Persicitalea</taxon>
    </lineage>
</organism>
<evidence type="ECO:0000313" key="2">
    <source>
        <dbReference type="Proteomes" id="UP000598271"/>
    </source>
</evidence>
<proteinExistence type="predicted"/>